<dbReference type="GO" id="GO:0005634">
    <property type="term" value="C:nucleus"/>
    <property type="evidence" value="ECO:0007669"/>
    <property type="project" value="UniProtKB-SubCell"/>
</dbReference>
<dbReference type="CDD" id="cd01439">
    <property type="entry name" value="TCCD_inducible_PARP_like"/>
    <property type="match status" value="1"/>
</dbReference>
<evidence type="ECO:0000259" key="10">
    <source>
        <dbReference type="PROSITE" id="PS51059"/>
    </source>
</evidence>
<dbReference type="Pfam" id="PF01661">
    <property type="entry name" value="Macro"/>
    <property type="match status" value="2"/>
</dbReference>
<dbReference type="Gene3D" id="3.90.228.10">
    <property type="match status" value="1"/>
</dbReference>
<dbReference type="EC" id="2.4.2.-" evidence="7"/>
<dbReference type="PANTHER" id="PTHR14453">
    <property type="entry name" value="PARP/ZINC FINGER CCCH TYPE DOMAIN CONTAINING PROTEIN"/>
    <property type="match status" value="1"/>
</dbReference>
<evidence type="ECO:0000313" key="13">
    <source>
        <dbReference type="Proteomes" id="UP000752171"/>
    </source>
</evidence>
<protein>
    <recommendedName>
        <fullName evidence="7">Poly [ADP-ribose] polymerase</fullName>
        <shortName evidence="7">PARP</shortName>
        <ecNumber evidence="7">2.4.2.-</ecNumber>
    </recommendedName>
</protein>
<dbReference type="PROSITE" id="PS51059">
    <property type="entry name" value="PARP_CATALYTIC"/>
    <property type="match status" value="1"/>
</dbReference>
<feature type="region of interest" description="Disordered" evidence="9">
    <location>
        <begin position="1321"/>
        <end position="1340"/>
    </location>
</feature>
<gene>
    <name evidence="12" type="primary">PARP14</name>
    <name evidence="12" type="ORF">AMEX_G11477</name>
</gene>
<keyword evidence="5" id="KW-0539">Nucleus</keyword>
<evidence type="ECO:0000256" key="2">
    <source>
        <dbReference type="ARBA" id="ARBA00022676"/>
    </source>
</evidence>
<evidence type="ECO:0000256" key="9">
    <source>
        <dbReference type="SAM" id="MobiDB-lite"/>
    </source>
</evidence>
<evidence type="ECO:0000259" key="11">
    <source>
        <dbReference type="PROSITE" id="PS51154"/>
    </source>
</evidence>
<dbReference type="PROSITE" id="PS51154">
    <property type="entry name" value="MACRO"/>
    <property type="match status" value="2"/>
</dbReference>
<dbReference type="PANTHER" id="PTHR14453:SF107">
    <property type="entry name" value="POLY [ADP-RIBOSE] POLYMERASE"/>
    <property type="match status" value="1"/>
</dbReference>
<dbReference type="GO" id="GO:0010629">
    <property type="term" value="P:negative regulation of gene expression"/>
    <property type="evidence" value="ECO:0007669"/>
    <property type="project" value="TreeGrafter"/>
</dbReference>
<dbReference type="Pfam" id="PF23084">
    <property type="entry name" value="KH_PARP14_1"/>
    <property type="match status" value="1"/>
</dbReference>
<accession>A0A8T2LYV7</accession>
<feature type="domain" description="Macro" evidence="11">
    <location>
        <begin position="782"/>
        <end position="954"/>
    </location>
</feature>
<dbReference type="InterPro" id="IPR052056">
    <property type="entry name" value="Mono-ARTD/PARP"/>
</dbReference>
<comment type="subcellular location">
    <subcellularLocation>
        <location evidence="1">Nucleus</location>
    </subcellularLocation>
</comment>
<evidence type="ECO:0000256" key="6">
    <source>
        <dbReference type="ARBA" id="ARBA00024347"/>
    </source>
</evidence>
<evidence type="ECO:0000256" key="1">
    <source>
        <dbReference type="ARBA" id="ARBA00004123"/>
    </source>
</evidence>
<feature type="domain" description="Macro" evidence="11">
    <location>
        <begin position="579"/>
        <end position="764"/>
    </location>
</feature>
<organism evidence="12 13">
    <name type="scientific">Astyanax mexicanus</name>
    <name type="common">Blind cave fish</name>
    <name type="synonym">Astyanax fasciatus mexicanus</name>
    <dbReference type="NCBI Taxonomy" id="7994"/>
    <lineage>
        <taxon>Eukaryota</taxon>
        <taxon>Metazoa</taxon>
        <taxon>Chordata</taxon>
        <taxon>Craniata</taxon>
        <taxon>Vertebrata</taxon>
        <taxon>Euteleostomi</taxon>
        <taxon>Actinopterygii</taxon>
        <taxon>Neopterygii</taxon>
        <taxon>Teleostei</taxon>
        <taxon>Ostariophysi</taxon>
        <taxon>Characiformes</taxon>
        <taxon>Characoidei</taxon>
        <taxon>Acestrorhamphidae</taxon>
        <taxon>Acestrorhamphinae</taxon>
        <taxon>Astyanax</taxon>
    </lineage>
</organism>
<keyword evidence="3 7" id="KW-0808">Transferase</keyword>
<evidence type="ECO:0000313" key="12">
    <source>
        <dbReference type="EMBL" id="KAG9274546.1"/>
    </source>
</evidence>
<keyword evidence="8" id="KW-0175">Coiled coil</keyword>
<sequence>MSDYQYAVYFVASNLLKEDLKKIRQYFQIRRRSGGGECGDVEKIRENFYRIAFEEEADQKRVLRKKDHTIQLSVQRNLQITLSCNEIQEDNSFAQTASRQQTASSCKPVEKILKLDSYLLRFLKENKKASLDLEKRLSSLNCSFKLDLDSEKVVVVKDEVKSDEDDIALDKWKAKVEDVFFELQYLYDIYFEFNPETLMILKQNTFLPTEQLGIYREENIFVIVGEPMELQKLLKAMKLQQQICKECLVSEANFDLVKEQFRLEIQSNFSEINIAQDRPGSVVLKGPKEQVEAAGSKLQELLSQIQEKRIHLHQALTTFLSSSGAIQKFQVRFQQSLRSPVLFETRNSDLVLMSLSTGALQEAAAAVQRDLCMESVPLEGTEANSPGIDSLKESLNQALQEANQGSTNVELIYQPGTRADSRIKVQVVGYSNEVSKLKKIIQDYKEKQATCHDSLPLPLPEMVDYFSELLALLGVNSDNVTLVATRSPAPCIRLSGPHCQVRDLKTILTSAFGGLTSKRVKVDGPGVLQFFQGGGLKTQSLLQFIFQVVIVLLSNTPTRAPLSRISAWKSLPNLHTFVSNPQGSHVDSSVALEIVFGGLEGQQVDVLVAPMLNSNLTSTKVGMCLLDKAGQRLKSNFDAAKSTNTITAGDVLEVDGTPLGCKKVFFIECVPSSGSTKEKALRDGLERALALCEQQGWDSVAMPVIGPGPAMSVPIKEATRILTEVIGTFGRTGFTGSLRTIRIAMMPNYSDSEEMFQAVSTGLSEQIVDSSGQAVFQSLSSEIDEIIIGAGNCQLHLVYGDISNETTDAVVNTTDFSDFQTDVCSDILTVAGPAVQAQLTGAKVKKGKIFTTQPGNFPCKMIMHVSGKSDAGNIKGLARDIVSKCELLRYQSVAIPAICAGKGGLDARLVAQSILQGVKDATIGANFKHLKTIRIVLLKIHVFLEFKSMAKQLFSTLTQVTAAVSAAPLRTASRGRYSSSLSIDMSSLVQSLPVQQRSTAEFLVIGQSAQNVSDACLELKQAYEKECSTQSFTTEELKHLDQDEIDHMTNNADSLGVEINQQNPDRLTVRGLNSGVIEFNRLVQGALVRQVRGREQDLIFARVNWCILGIWGVWERLPKEANYQLENNNIFGGVLDAQGQKWTVNLKGMEATSVNTPGLVSKLKRLENLSDFTFPLYWDSMGSGEALKLVTLHPSSAEYNRVKMDFKRTVQKAVLKIERVQNVHLRRAYEVRKKELQDKNGDLVGAGEKVLYHGTTEEACLSIQRTNFDRRFAGQNATRFGIGTYFAVDASYSSDPVFSKPAADGTQVMFVALVLTGQYTQGQSDMMTPPPRSTQDPNDRYDSVVDNVQKPSKFVVFHDCQAYPDYLITFK</sequence>
<dbReference type="Gene3D" id="3.40.220.10">
    <property type="entry name" value="Leucine Aminopeptidase, subunit E, domain 1"/>
    <property type="match status" value="2"/>
</dbReference>
<dbReference type="InterPro" id="IPR012317">
    <property type="entry name" value="Poly(ADP-ribose)pol_cat_dom"/>
</dbReference>
<feature type="domain" description="PARP catalytic" evidence="10">
    <location>
        <begin position="1174"/>
        <end position="1371"/>
    </location>
</feature>
<dbReference type="SUPFAM" id="SSF52949">
    <property type="entry name" value="Macro domain-like"/>
    <property type="match status" value="2"/>
</dbReference>
<dbReference type="Proteomes" id="UP000752171">
    <property type="component" value="Unassembled WGS sequence"/>
</dbReference>
<dbReference type="InterPro" id="IPR012677">
    <property type="entry name" value="Nucleotide-bd_a/b_plait_sf"/>
</dbReference>
<keyword evidence="4 7" id="KW-0520">NAD</keyword>
<proteinExistence type="inferred from homology"/>
<dbReference type="InterPro" id="IPR057051">
    <property type="entry name" value="PARP14_RPM_1"/>
</dbReference>
<dbReference type="Gene3D" id="3.30.70.330">
    <property type="match status" value="1"/>
</dbReference>
<evidence type="ECO:0000256" key="5">
    <source>
        <dbReference type="ARBA" id="ARBA00023242"/>
    </source>
</evidence>
<dbReference type="FunFam" id="3.90.228.10:FF:000008">
    <property type="entry name" value="Poly [ADP-ribose] polymerase"/>
    <property type="match status" value="1"/>
</dbReference>
<dbReference type="GO" id="GO:0005737">
    <property type="term" value="C:cytoplasm"/>
    <property type="evidence" value="ECO:0007669"/>
    <property type="project" value="TreeGrafter"/>
</dbReference>
<comment type="caution">
    <text evidence="12">The sequence shown here is derived from an EMBL/GenBank/DDBJ whole genome shotgun (WGS) entry which is preliminary data.</text>
</comment>
<dbReference type="OrthoDB" id="6133115at2759"/>
<comment type="similarity">
    <text evidence="6">Belongs to the ARTD/PARP family.</text>
</comment>
<feature type="coiled-coil region" evidence="8">
    <location>
        <begin position="388"/>
        <end position="447"/>
    </location>
</feature>
<evidence type="ECO:0000256" key="3">
    <source>
        <dbReference type="ARBA" id="ARBA00022679"/>
    </source>
</evidence>
<dbReference type="InterPro" id="IPR057044">
    <property type="entry name" value="PARP14_KH_1"/>
</dbReference>
<dbReference type="SMART" id="SM00506">
    <property type="entry name" value="A1pp"/>
    <property type="match status" value="1"/>
</dbReference>
<name>A0A8T2LYV7_ASTMX</name>
<keyword evidence="2 7" id="KW-0328">Glycosyltransferase</keyword>
<dbReference type="Pfam" id="PF00644">
    <property type="entry name" value="PARP"/>
    <property type="match status" value="1"/>
</dbReference>
<dbReference type="GO" id="GO:0003714">
    <property type="term" value="F:transcription corepressor activity"/>
    <property type="evidence" value="ECO:0007669"/>
    <property type="project" value="TreeGrafter"/>
</dbReference>
<evidence type="ECO:0000256" key="8">
    <source>
        <dbReference type="SAM" id="Coils"/>
    </source>
</evidence>
<evidence type="ECO:0000256" key="4">
    <source>
        <dbReference type="ARBA" id="ARBA00023027"/>
    </source>
</evidence>
<dbReference type="SUPFAM" id="SSF56399">
    <property type="entry name" value="ADP-ribosylation"/>
    <property type="match status" value="1"/>
</dbReference>
<reference evidence="12 13" key="1">
    <citation type="submission" date="2021-07" db="EMBL/GenBank/DDBJ databases">
        <authorList>
            <person name="Imarazene B."/>
            <person name="Zahm M."/>
            <person name="Klopp C."/>
            <person name="Cabau C."/>
            <person name="Beille S."/>
            <person name="Jouanno E."/>
            <person name="Castinel A."/>
            <person name="Lluch J."/>
            <person name="Gil L."/>
            <person name="Kuchtly C."/>
            <person name="Lopez Roques C."/>
            <person name="Donnadieu C."/>
            <person name="Parrinello H."/>
            <person name="Journot L."/>
            <person name="Du K."/>
            <person name="Schartl M."/>
            <person name="Retaux S."/>
            <person name="Guiguen Y."/>
        </authorList>
    </citation>
    <scope>NUCLEOTIDE SEQUENCE [LARGE SCALE GENOMIC DNA]</scope>
    <source>
        <strain evidence="12">Pach_M1</strain>
        <tissue evidence="12">Testis</tissue>
    </source>
</reference>
<dbReference type="GO" id="GO:0003950">
    <property type="term" value="F:NAD+ poly-ADP-ribosyltransferase activity"/>
    <property type="evidence" value="ECO:0007669"/>
    <property type="project" value="UniProtKB-UniRule"/>
</dbReference>
<dbReference type="EMBL" id="JAICCE010000008">
    <property type="protein sequence ID" value="KAG9274546.1"/>
    <property type="molecule type" value="Genomic_DNA"/>
</dbReference>
<dbReference type="GO" id="GO:1990404">
    <property type="term" value="F:NAD+-protein mono-ADP-ribosyltransferase activity"/>
    <property type="evidence" value="ECO:0007669"/>
    <property type="project" value="TreeGrafter"/>
</dbReference>
<dbReference type="InterPro" id="IPR043472">
    <property type="entry name" value="Macro_dom-like"/>
</dbReference>
<dbReference type="Pfam" id="PF23222">
    <property type="entry name" value="RRM_PARP14_1"/>
    <property type="match status" value="1"/>
</dbReference>
<evidence type="ECO:0000256" key="7">
    <source>
        <dbReference type="RuleBase" id="RU362114"/>
    </source>
</evidence>
<dbReference type="GO" id="GO:0070212">
    <property type="term" value="P:protein poly-ADP-ribosylation"/>
    <property type="evidence" value="ECO:0007669"/>
    <property type="project" value="TreeGrafter"/>
</dbReference>
<dbReference type="InterPro" id="IPR002589">
    <property type="entry name" value="Macro_dom"/>
</dbReference>